<keyword evidence="3" id="KW-1133">Transmembrane helix</keyword>
<evidence type="ECO:0000256" key="3">
    <source>
        <dbReference type="SAM" id="Phobius"/>
    </source>
</evidence>
<dbReference type="PANTHER" id="PTHR10151">
    <property type="entry name" value="ECTONUCLEOTIDE PYROPHOSPHATASE/PHOSPHODIESTERASE"/>
    <property type="match status" value="1"/>
</dbReference>
<dbReference type="SMART" id="SM00477">
    <property type="entry name" value="NUC"/>
    <property type="match status" value="1"/>
</dbReference>
<dbReference type="InterPro" id="IPR044929">
    <property type="entry name" value="DNA/RNA_non-sp_Endonuclease_sf"/>
</dbReference>
<dbReference type="GO" id="GO:0031674">
    <property type="term" value="C:I band"/>
    <property type="evidence" value="ECO:0007669"/>
    <property type="project" value="TreeGrafter"/>
</dbReference>
<evidence type="ECO:0000256" key="2">
    <source>
        <dbReference type="ARBA" id="ARBA00023180"/>
    </source>
</evidence>
<organism evidence="5 6">
    <name type="scientific">Trichuris muris</name>
    <name type="common">Mouse whipworm</name>
    <dbReference type="NCBI Taxonomy" id="70415"/>
    <lineage>
        <taxon>Eukaryota</taxon>
        <taxon>Metazoa</taxon>
        <taxon>Ecdysozoa</taxon>
        <taxon>Nematoda</taxon>
        <taxon>Enoplea</taxon>
        <taxon>Dorylaimia</taxon>
        <taxon>Trichinellida</taxon>
        <taxon>Trichuridae</taxon>
        <taxon>Trichuris</taxon>
    </lineage>
</organism>
<dbReference type="Pfam" id="PF01663">
    <property type="entry name" value="Phosphodiest"/>
    <property type="match status" value="1"/>
</dbReference>
<dbReference type="InterPro" id="IPR044925">
    <property type="entry name" value="His-Me_finger_sf"/>
</dbReference>
<dbReference type="STRING" id="70415.A0A5S6QDS5"/>
<reference evidence="6" key="3">
    <citation type="submission" date="2019-12" db="UniProtKB">
        <authorList>
            <consortium name="WormBaseParasite"/>
        </authorList>
    </citation>
    <scope>IDENTIFICATION</scope>
</reference>
<dbReference type="WBParaSite" id="TMUE_1000005334.2">
    <property type="protein sequence ID" value="TMUE_1000005334.2"/>
    <property type="gene ID" value="WBGene00291933"/>
</dbReference>
<dbReference type="GO" id="GO:0046872">
    <property type="term" value="F:metal ion binding"/>
    <property type="evidence" value="ECO:0007669"/>
    <property type="project" value="InterPro"/>
</dbReference>
<accession>A0A5S6QDS5</accession>
<proteinExistence type="predicted"/>
<dbReference type="GO" id="GO:0003676">
    <property type="term" value="F:nucleic acid binding"/>
    <property type="evidence" value="ECO:0007669"/>
    <property type="project" value="InterPro"/>
</dbReference>
<keyword evidence="3" id="KW-0812">Transmembrane</keyword>
<keyword evidence="3" id="KW-0472">Membrane</keyword>
<dbReference type="Gene3D" id="3.30.1360.180">
    <property type="match status" value="1"/>
</dbReference>
<dbReference type="GO" id="GO:0016787">
    <property type="term" value="F:hydrolase activity"/>
    <property type="evidence" value="ECO:0007669"/>
    <property type="project" value="UniProtKB-KW"/>
</dbReference>
<dbReference type="GO" id="GO:0055120">
    <property type="term" value="C:striated muscle dense body"/>
    <property type="evidence" value="ECO:0007669"/>
    <property type="project" value="TreeGrafter"/>
</dbReference>
<dbReference type="Gene3D" id="3.40.570.10">
    <property type="entry name" value="Extracellular Endonuclease, subunit A"/>
    <property type="match status" value="1"/>
</dbReference>
<dbReference type="SUPFAM" id="SSF53649">
    <property type="entry name" value="Alkaline phosphatase-like"/>
    <property type="match status" value="1"/>
</dbReference>
<keyword evidence="2" id="KW-0325">Glycoprotein</keyword>
<reference evidence="5" key="2">
    <citation type="submission" date="2014-03" db="EMBL/GenBank/DDBJ databases">
        <title>The whipworm genome and dual-species transcriptomics of an intimate host-pathogen interaction.</title>
        <authorList>
            <person name="Foth B.J."/>
            <person name="Tsai I.J."/>
            <person name="Reid A.J."/>
            <person name="Bancroft A.J."/>
            <person name="Nichol S."/>
            <person name="Tracey A."/>
            <person name="Holroyd N."/>
            <person name="Cotton J.A."/>
            <person name="Stanley E.J."/>
            <person name="Zarowiecki M."/>
            <person name="Liu J.Z."/>
            <person name="Huckvale T."/>
            <person name="Cooper P.J."/>
            <person name="Grencis R.K."/>
            <person name="Berriman M."/>
        </authorList>
    </citation>
    <scope>NUCLEOTIDE SEQUENCE [LARGE SCALE GENOMIC DNA]</scope>
    <source>
        <strain evidence="5">Edinburgh</strain>
    </source>
</reference>
<dbReference type="PANTHER" id="PTHR10151:SF114">
    <property type="entry name" value="ECTONUCLEOTIDE PYROPHOSPHATASE_PHOSPHODIESTERASE C27A7.3"/>
    <property type="match status" value="1"/>
</dbReference>
<evidence type="ECO:0000313" key="5">
    <source>
        <dbReference type="Proteomes" id="UP000046395"/>
    </source>
</evidence>
<feature type="transmembrane region" description="Helical" evidence="3">
    <location>
        <begin position="13"/>
        <end position="35"/>
    </location>
</feature>
<dbReference type="InterPro" id="IPR020821">
    <property type="entry name" value="ENPP1-3/EXOG-like_nuc-like"/>
</dbReference>
<dbReference type="AlphaFoldDB" id="A0A5S6QDS5"/>
<dbReference type="WBParaSite" id="TMUE_1000005334.1">
    <property type="protein sequence ID" value="TMUE_1000005334.1"/>
    <property type="gene ID" value="WBGene00291933"/>
</dbReference>
<feature type="domain" description="ENPP1-3/EXOG-like endonuclease/phosphodiesterase" evidence="4">
    <location>
        <begin position="507"/>
        <end position="725"/>
    </location>
</feature>
<name>A0A5S6QDS5_TRIMR</name>
<dbReference type="Proteomes" id="UP000046395">
    <property type="component" value="Unassembled WGS sequence"/>
</dbReference>
<evidence type="ECO:0000256" key="1">
    <source>
        <dbReference type="ARBA" id="ARBA00022801"/>
    </source>
</evidence>
<keyword evidence="1" id="KW-0378">Hydrolase</keyword>
<keyword evidence="5" id="KW-1185">Reference proteome</keyword>
<evidence type="ECO:0000313" key="6">
    <source>
        <dbReference type="WBParaSite" id="TMUE_1000005334.1"/>
    </source>
</evidence>
<dbReference type="SUPFAM" id="SSF54060">
    <property type="entry name" value="His-Me finger endonucleases"/>
    <property type="match status" value="1"/>
</dbReference>
<dbReference type="CDD" id="cd16018">
    <property type="entry name" value="Enpp"/>
    <property type="match status" value="1"/>
</dbReference>
<reference evidence="5" key="1">
    <citation type="submission" date="2013-11" db="EMBL/GenBank/DDBJ databases">
        <authorList>
            <person name="Aslett M."/>
        </authorList>
    </citation>
    <scope>NUCLEOTIDE SEQUENCE [LARGE SCALE GENOMIC DNA]</scope>
    <source>
        <strain evidence="5">Edinburgh</strain>
    </source>
</reference>
<dbReference type="Gene3D" id="3.40.720.10">
    <property type="entry name" value="Alkaline Phosphatase, subunit A"/>
    <property type="match status" value="1"/>
</dbReference>
<dbReference type="GO" id="GO:0016529">
    <property type="term" value="C:sarcoplasmic reticulum"/>
    <property type="evidence" value="ECO:0007669"/>
    <property type="project" value="TreeGrafter"/>
</dbReference>
<dbReference type="InterPro" id="IPR002591">
    <property type="entry name" value="Phosphodiest/P_Trfase"/>
</dbReference>
<dbReference type="InterPro" id="IPR017850">
    <property type="entry name" value="Alkaline_phosphatase_core_sf"/>
</dbReference>
<evidence type="ECO:0000259" key="4">
    <source>
        <dbReference type="SMART" id="SM00477"/>
    </source>
</evidence>
<evidence type="ECO:0000313" key="7">
    <source>
        <dbReference type="WBParaSite" id="TMUE_1000005334.2"/>
    </source>
</evidence>
<sequence>MSVTRIKTSWRKIALYLSAAAVPLVLLIIIIILAARQCGVEQNCPPEVNSWQTQIRHRAQCAKGWQKFPVIVISLDGFRADYLNYNLTPTIELLIEAGSHTPFMYASYPTKTFPNHYTIATGLYPEVHGIVDNQMYDPNVGQTEDDHQFSMVHSENTKWWLGEPIWNTVQANGLKSAAYFWPGSDREINGTRPTYWLPYDRKASYYGRFDKVLDWLNLPQNQRPSIINVYLNEPDETGHRFGPESKEIREKLIFLDGLLNYFFISLWRNDLVHCVNTIILADHGMQQVTQNVFLATYVDTNGMIIFPGPVARIVLQDTKMNPDEVYEKLSCRNHPFRIYKRADIPKRFHYSSSNRIGDLIIDGNPGVKVWKDNDSSYYAVQGDHGYDYRMRSMHALFLAVGPDIKSGFKIRKPFQNIEVYNLIADLLDLTYRAPNNGTPGLLHQVLIKPPTLQPPHFVPLKKCLTGGEGALQFCKTCRFGLPQEQSEEQLTELVVSEKKTNLCYTTTASYGLIYDRNINLPSCIYAQIFPSQKMVDELQCIVTDGGNAACREFVQQENFLASKNMSLYPLLPFEESQNNEKFLPKDLIWLTAKWRCPMYSSFYHDVWTYLGQLILRYAQLYRNVLTFAGPIFDYNHDGLFDNEELVKSHSYVPSHYFCIAARCSTDWTPTKVCPGEISTISFAIPHRQKILNCQDRDSYLLMHSAKVKDIELLSGLRFFDSWGTEEALIHRLNEEDMWPQLSSILLRD</sequence>
<protein>
    <submittedName>
        <fullName evidence="6 7">NUC domain-containing protein</fullName>
    </submittedName>
</protein>